<dbReference type="Gene3D" id="3.30.70.270">
    <property type="match status" value="1"/>
</dbReference>
<dbReference type="EC" id="2.7.7.65" evidence="1"/>
<dbReference type="PANTHER" id="PTHR45138">
    <property type="entry name" value="REGULATORY COMPONENTS OF SENSORY TRANSDUCTION SYSTEM"/>
    <property type="match status" value="1"/>
</dbReference>
<keyword evidence="3" id="KW-0472">Membrane</keyword>
<keyword evidence="7" id="KW-1185">Reference proteome</keyword>
<comment type="catalytic activity">
    <reaction evidence="2">
        <text>2 GTP = 3',3'-c-di-GMP + 2 diphosphate</text>
        <dbReference type="Rhea" id="RHEA:24898"/>
        <dbReference type="ChEBI" id="CHEBI:33019"/>
        <dbReference type="ChEBI" id="CHEBI:37565"/>
        <dbReference type="ChEBI" id="CHEBI:58805"/>
        <dbReference type="EC" id="2.7.7.65"/>
    </reaction>
</comment>
<evidence type="ECO:0000313" key="7">
    <source>
        <dbReference type="Proteomes" id="UP000198851"/>
    </source>
</evidence>
<organism evidence="6 7">
    <name type="scientific">Shimia haliotis</name>
    <dbReference type="NCBI Taxonomy" id="1280847"/>
    <lineage>
        <taxon>Bacteria</taxon>
        <taxon>Pseudomonadati</taxon>
        <taxon>Pseudomonadota</taxon>
        <taxon>Alphaproteobacteria</taxon>
        <taxon>Rhodobacterales</taxon>
        <taxon>Roseobacteraceae</taxon>
    </lineage>
</organism>
<feature type="transmembrane region" description="Helical" evidence="3">
    <location>
        <begin position="205"/>
        <end position="226"/>
    </location>
</feature>
<gene>
    <name evidence="6" type="ORF">SAMN04488036_101414</name>
</gene>
<dbReference type="CDD" id="cd01949">
    <property type="entry name" value="GGDEF"/>
    <property type="match status" value="1"/>
</dbReference>
<evidence type="ECO:0000256" key="4">
    <source>
        <dbReference type="SAM" id="SignalP"/>
    </source>
</evidence>
<dbReference type="SUPFAM" id="SSF55073">
    <property type="entry name" value="Nucleotide cyclase"/>
    <property type="match status" value="1"/>
</dbReference>
<evidence type="ECO:0000256" key="1">
    <source>
        <dbReference type="ARBA" id="ARBA00012528"/>
    </source>
</evidence>
<dbReference type="GO" id="GO:0005886">
    <property type="term" value="C:plasma membrane"/>
    <property type="evidence" value="ECO:0007669"/>
    <property type="project" value="TreeGrafter"/>
</dbReference>
<dbReference type="Proteomes" id="UP000198851">
    <property type="component" value="Unassembled WGS sequence"/>
</dbReference>
<dbReference type="Pfam" id="PF07695">
    <property type="entry name" value="7TMR-DISM_7TM"/>
    <property type="match status" value="1"/>
</dbReference>
<dbReference type="Pfam" id="PF00990">
    <property type="entry name" value="GGDEF"/>
    <property type="match status" value="1"/>
</dbReference>
<dbReference type="InterPro" id="IPR050469">
    <property type="entry name" value="Diguanylate_Cyclase"/>
</dbReference>
<sequence>MGKWLSILCVSLFAALLAGSGTMARADYANFDATGLLDDSTATLVLNGPWMFAWNQLLPPEQAVQSFKDKAYPVMPVPSNWAGKLPKDATNPRDHGVATFVAALSLPEIQEADLALSMGVVHDAYRVFWAPADTPHNAVLIAQEGNLTGDALAAQRFLNHALPVSGDGFLVFHVRKTMFAWGGISKAPFVARATTAQLSNNRRSLLAGLTIGMLLLIMLRNVMLYASKLREPAAGLLATITFFVILRALAVENLPEMFFGAQWHGLRMRIEIGLVPVLASWVLIMLEVLFPRPTRRRPRRLLHVVLHLIGATALLVPLDRISDVLIVAQIAAVVSFIPGVLHIASALRSGNREARILGISTLLCLGAGMNDIYASVSDTYGAFLIPLSVVYLMMILSQIIGNRASVAIARTALLEAEKEQLSRDRNDAIYMSRHDHLTGLLNRQSFDHHWARNWLDAVETKQPLTVVLFDIDHFKSINDTYGHPTGDAVLKALAHRLTAFDLRKTDRLCRYGGEEFALILPNCSTAEGVATAERLRSAIASRPLLDDPQISVTCSFGVAATNRNFTKSAETLLNGADAALYSAKANGRNRVETCSGRP</sequence>
<feature type="transmembrane region" description="Helical" evidence="3">
    <location>
        <begin position="380"/>
        <end position="400"/>
    </location>
</feature>
<feature type="signal peptide" evidence="4">
    <location>
        <begin position="1"/>
        <end position="26"/>
    </location>
</feature>
<keyword evidence="4" id="KW-0732">Signal</keyword>
<dbReference type="Gene3D" id="2.60.120.260">
    <property type="entry name" value="Galactose-binding domain-like"/>
    <property type="match status" value="1"/>
</dbReference>
<dbReference type="InterPro" id="IPR000160">
    <property type="entry name" value="GGDEF_dom"/>
</dbReference>
<dbReference type="InterPro" id="IPR011623">
    <property type="entry name" value="7TMR_DISM_rcpt_extracell_dom1"/>
</dbReference>
<accession>A0A1I4AIZ3</accession>
<dbReference type="AlphaFoldDB" id="A0A1I4AIZ3"/>
<keyword evidence="3" id="KW-1133">Transmembrane helix</keyword>
<dbReference type="SMART" id="SM00267">
    <property type="entry name" value="GGDEF"/>
    <property type="match status" value="1"/>
</dbReference>
<dbReference type="STRING" id="1280847.SAMN04488036_101414"/>
<evidence type="ECO:0000256" key="3">
    <source>
        <dbReference type="SAM" id="Phobius"/>
    </source>
</evidence>
<feature type="transmembrane region" description="Helical" evidence="3">
    <location>
        <begin position="301"/>
        <end position="318"/>
    </location>
</feature>
<dbReference type="GO" id="GO:1902201">
    <property type="term" value="P:negative regulation of bacterial-type flagellum-dependent cell motility"/>
    <property type="evidence" value="ECO:0007669"/>
    <property type="project" value="TreeGrafter"/>
</dbReference>
<dbReference type="EMBL" id="FOSZ01000001">
    <property type="protein sequence ID" value="SFK56428.1"/>
    <property type="molecule type" value="Genomic_DNA"/>
</dbReference>
<reference evidence="7" key="1">
    <citation type="submission" date="2016-10" db="EMBL/GenBank/DDBJ databases">
        <authorList>
            <person name="Varghese N."/>
            <person name="Submissions S."/>
        </authorList>
    </citation>
    <scope>NUCLEOTIDE SEQUENCE [LARGE SCALE GENOMIC DNA]</scope>
    <source>
        <strain evidence="7">DSM 28453</strain>
    </source>
</reference>
<dbReference type="InterPro" id="IPR029787">
    <property type="entry name" value="Nucleotide_cyclase"/>
</dbReference>
<feature type="transmembrane region" description="Helical" evidence="3">
    <location>
        <begin position="270"/>
        <end position="289"/>
    </location>
</feature>
<dbReference type="GO" id="GO:0052621">
    <property type="term" value="F:diguanylate cyclase activity"/>
    <property type="evidence" value="ECO:0007669"/>
    <property type="project" value="UniProtKB-EC"/>
</dbReference>
<feature type="transmembrane region" description="Helical" evidence="3">
    <location>
        <begin position="324"/>
        <end position="344"/>
    </location>
</feature>
<proteinExistence type="predicted"/>
<evidence type="ECO:0000313" key="6">
    <source>
        <dbReference type="EMBL" id="SFK56428.1"/>
    </source>
</evidence>
<dbReference type="PROSITE" id="PS50887">
    <property type="entry name" value="GGDEF"/>
    <property type="match status" value="1"/>
</dbReference>
<evidence type="ECO:0000259" key="5">
    <source>
        <dbReference type="PROSITE" id="PS50887"/>
    </source>
</evidence>
<evidence type="ECO:0000256" key="2">
    <source>
        <dbReference type="ARBA" id="ARBA00034247"/>
    </source>
</evidence>
<feature type="chain" id="PRO_5011612772" description="diguanylate cyclase" evidence="4">
    <location>
        <begin position="27"/>
        <end position="598"/>
    </location>
</feature>
<dbReference type="InterPro" id="IPR043128">
    <property type="entry name" value="Rev_trsase/Diguanyl_cyclase"/>
</dbReference>
<dbReference type="NCBIfam" id="TIGR00254">
    <property type="entry name" value="GGDEF"/>
    <property type="match status" value="1"/>
</dbReference>
<protein>
    <recommendedName>
        <fullName evidence="1">diguanylate cyclase</fullName>
        <ecNumber evidence="1">2.7.7.65</ecNumber>
    </recommendedName>
</protein>
<name>A0A1I4AIZ3_9RHOB</name>
<dbReference type="GO" id="GO:0043709">
    <property type="term" value="P:cell adhesion involved in single-species biofilm formation"/>
    <property type="evidence" value="ECO:0007669"/>
    <property type="project" value="TreeGrafter"/>
</dbReference>
<keyword evidence="3" id="KW-0812">Transmembrane</keyword>
<dbReference type="FunFam" id="3.30.70.270:FF:000001">
    <property type="entry name" value="Diguanylate cyclase domain protein"/>
    <property type="match status" value="1"/>
</dbReference>
<feature type="domain" description="GGDEF" evidence="5">
    <location>
        <begin position="462"/>
        <end position="596"/>
    </location>
</feature>
<dbReference type="PANTHER" id="PTHR45138:SF9">
    <property type="entry name" value="DIGUANYLATE CYCLASE DGCM-RELATED"/>
    <property type="match status" value="1"/>
</dbReference>
<feature type="transmembrane region" description="Helical" evidence="3">
    <location>
        <begin position="233"/>
        <end position="250"/>
    </location>
</feature>